<proteinExistence type="predicted"/>
<dbReference type="Pfam" id="PF02518">
    <property type="entry name" value="HATPase_c"/>
    <property type="match status" value="1"/>
</dbReference>
<dbReference type="InterPro" id="IPR003661">
    <property type="entry name" value="HisK_dim/P_dom"/>
</dbReference>
<dbReference type="SMART" id="SM00091">
    <property type="entry name" value="PAS"/>
    <property type="match status" value="1"/>
</dbReference>
<dbReference type="InterPro" id="IPR036890">
    <property type="entry name" value="HATPase_C_sf"/>
</dbReference>
<reference evidence="9 10" key="1">
    <citation type="journal article" date="2012" name="J. Bacteriol.">
        <title>Genome Sequence of the Protease-Producing Bacterium Rheinheimera nanhaiensis E407-8T, Isolated from Deep-Sea Sediment of the South China Sea.</title>
        <authorList>
            <person name="Zhang X.-Y."/>
            <person name="Zhang Y.-J."/>
            <person name="Qin Q.-L."/>
            <person name="Xie B.-B."/>
            <person name="Chen X.-L."/>
            <person name="Zhou B.-C."/>
            <person name="Zhang Y.-Z."/>
        </authorList>
    </citation>
    <scope>NUCLEOTIDE SEQUENCE [LARGE SCALE GENOMIC DNA]</scope>
    <source>
        <strain evidence="9 10">E407-8</strain>
    </source>
</reference>
<dbReference type="InterPro" id="IPR000014">
    <property type="entry name" value="PAS"/>
</dbReference>
<dbReference type="SUPFAM" id="SSF55781">
    <property type="entry name" value="GAF domain-like"/>
    <property type="match status" value="1"/>
</dbReference>
<dbReference type="PANTHER" id="PTHR43047:SF72">
    <property type="entry name" value="OSMOSENSING HISTIDINE PROTEIN KINASE SLN1"/>
    <property type="match status" value="1"/>
</dbReference>
<feature type="domain" description="PAS" evidence="7">
    <location>
        <begin position="177"/>
        <end position="252"/>
    </location>
</feature>
<evidence type="ECO:0000256" key="5">
    <source>
        <dbReference type="ARBA" id="ARBA00022777"/>
    </source>
</evidence>
<evidence type="ECO:0000313" key="10">
    <source>
        <dbReference type="Proteomes" id="UP000004374"/>
    </source>
</evidence>
<dbReference type="RefSeq" id="WP_008219065.1">
    <property type="nucleotide sequence ID" value="NZ_BAFK01000003.1"/>
</dbReference>
<evidence type="ECO:0000259" key="7">
    <source>
        <dbReference type="PROSITE" id="PS50112"/>
    </source>
</evidence>
<dbReference type="PROSITE" id="PS50109">
    <property type="entry name" value="HIS_KIN"/>
    <property type="match status" value="1"/>
</dbReference>
<dbReference type="InterPro" id="IPR036097">
    <property type="entry name" value="HisK_dim/P_sf"/>
</dbReference>
<feature type="domain" description="PAC" evidence="8">
    <location>
        <begin position="255"/>
        <end position="307"/>
    </location>
</feature>
<dbReference type="SMART" id="SM00086">
    <property type="entry name" value="PAC"/>
    <property type="match status" value="1"/>
</dbReference>
<dbReference type="Proteomes" id="UP000004374">
    <property type="component" value="Unassembled WGS sequence"/>
</dbReference>
<dbReference type="EMBL" id="BAFK01000003">
    <property type="protein sequence ID" value="GAB57891.1"/>
    <property type="molecule type" value="Genomic_DNA"/>
</dbReference>
<dbReference type="PROSITE" id="PS50113">
    <property type="entry name" value="PAC"/>
    <property type="match status" value="1"/>
</dbReference>
<dbReference type="InterPro" id="IPR004358">
    <property type="entry name" value="Sig_transdc_His_kin-like_C"/>
</dbReference>
<evidence type="ECO:0000256" key="3">
    <source>
        <dbReference type="ARBA" id="ARBA00022553"/>
    </source>
</evidence>
<dbReference type="FunFam" id="3.30.565.10:FF:000006">
    <property type="entry name" value="Sensor histidine kinase WalK"/>
    <property type="match status" value="1"/>
</dbReference>
<evidence type="ECO:0000256" key="4">
    <source>
        <dbReference type="ARBA" id="ARBA00022679"/>
    </source>
</evidence>
<dbReference type="InterPro" id="IPR001610">
    <property type="entry name" value="PAC"/>
</dbReference>
<dbReference type="InterPro" id="IPR003018">
    <property type="entry name" value="GAF"/>
</dbReference>
<dbReference type="Pfam" id="PF00512">
    <property type="entry name" value="HisKA"/>
    <property type="match status" value="1"/>
</dbReference>
<evidence type="ECO:0000313" key="9">
    <source>
        <dbReference type="EMBL" id="GAB57891.1"/>
    </source>
</evidence>
<keyword evidence="4" id="KW-0808">Transferase</keyword>
<dbReference type="Gene3D" id="3.30.450.20">
    <property type="entry name" value="PAS domain"/>
    <property type="match status" value="1"/>
</dbReference>
<keyword evidence="5" id="KW-0418">Kinase</keyword>
<dbReference type="PRINTS" id="PR00344">
    <property type="entry name" value="BCTRLSENSOR"/>
</dbReference>
<keyword evidence="3" id="KW-0597">Phosphoprotein</keyword>
<dbReference type="InterPro" id="IPR029016">
    <property type="entry name" value="GAF-like_dom_sf"/>
</dbReference>
<dbReference type="EC" id="2.7.13.3" evidence="2"/>
<dbReference type="NCBIfam" id="TIGR00229">
    <property type="entry name" value="sensory_box"/>
    <property type="match status" value="1"/>
</dbReference>
<dbReference type="Gene3D" id="1.10.287.130">
    <property type="match status" value="1"/>
</dbReference>
<dbReference type="InterPro" id="IPR003594">
    <property type="entry name" value="HATPase_dom"/>
</dbReference>
<keyword evidence="10" id="KW-1185">Reference proteome</keyword>
<dbReference type="AlphaFoldDB" id="I1DV13"/>
<accession>I1DV13</accession>
<dbReference type="SUPFAM" id="SSF55785">
    <property type="entry name" value="PYP-like sensor domain (PAS domain)"/>
    <property type="match status" value="1"/>
</dbReference>
<dbReference type="InterPro" id="IPR005467">
    <property type="entry name" value="His_kinase_dom"/>
</dbReference>
<dbReference type="GO" id="GO:0000155">
    <property type="term" value="F:phosphorelay sensor kinase activity"/>
    <property type="evidence" value="ECO:0007669"/>
    <property type="project" value="InterPro"/>
</dbReference>
<dbReference type="SUPFAM" id="SSF55874">
    <property type="entry name" value="ATPase domain of HSP90 chaperone/DNA topoisomerase II/histidine kinase"/>
    <property type="match status" value="1"/>
</dbReference>
<evidence type="ECO:0000259" key="6">
    <source>
        <dbReference type="PROSITE" id="PS50109"/>
    </source>
</evidence>
<dbReference type="CDD" id="cd00082">
    <property type="entry name" value="HisKA"/>
    <property type="match status" value="1"/>
</dbReference>
<evidence type="ECO:0000259" key="8">
    <source>
        <dbReference type="PROSITE" id="PS50113"/>
    </source>
</evidence>
<dbReference type="STRING" id="562729.RNAN_0861"/>
<dbReference type="Gene3D" id="3.30.450.40">
    <property type="match status" value="1"/>
</dbReference>
<dbReference type="PROSITE" id="PS50112">
    <property type="entry name" value="PAS"/>
    <property type="match status" value="1"/>
</dbReference>
<protein>
    <recommendedName>
        <fullName evidence="2">histidine kinase</fullName>
        <ecNumber evidence="2">2.7.13.3</ecNumber>
    </recommendedName>
</protein>
<dbReference type="SUPFAM" id="SSF47384">
    <property type="entry name" value="Homodimeric domain of signal transducing histidine kinase"/>
    <property type="match status" value="1"/>
</dbReference>
<evidence type="ECO:0000256" key="2">
    <source>
        <dbReference type="ARBA" id="ARBA00012438"/>
    </source>
</evidence>
<evidence type="ECO:0000256" key="1">
    <source>
        <dbReference type="ARBA" id="ARBA00000085"/>
    </source>
</evidence>
<gene>
    <name evidence="9" type="ORF">RNAN_0861</name>
</gene>
<dbReference type="InterPro" id="IPR000700">
    <property type="entry name" value="PAS-assoc_C"/>
</dbReference>
<sequence>MKPALPANETKRLQSLYQLNILDSGAEAAFDALTKLATMICGVPMSVISLIDADRQWFKSRQGISDSQTSREVSFCAHAILQPDQLLYVPDATADSRFADNPQVLAENGIRFYAGVPLVLEQDLALGSLCVVDTEKRQLTQEQLTALQLLAQQAIELLKARKLALDNQHKSTLLQHSEQRYRSMLENLPGVVFRCRNDEQWSMLFISDQVEQLTGYRADDFTGGSNVNFNQITYIDDRPKLQQMVQQALQQRQGYDVEYRILTRSGQLKWLQELGRGIYDKDGNLQYLDGFIWDITERKEVELLKSQFVSVVSHELRTPLTSINGSLGLVLGGVGGALSDAARQMLTIASDNCSRLTHLINDLLDIEKLMAGKMTLYPEPLAARAALAQSLAHNKPFADNHHCTLQLAPGAEVWLTADKMRLEQVLTNLLSNAVKFSPPHSVITVTASVTAQGQAEIAVLDQGPGIADNFKHKLFQKFSQAEAADSRQAGGTGLGLAICKELLEAMQGSIGYENLPHGCRFYIQLPLVKV</sequence>
<dbReference type="GO" id="GO:0005886">
    <property type="term" value="C:plasma membrane"/>
    <property type="evidence" value="ECO:0007669"/>
    <property type="project" value="UniProtKB-ARBA"/>
</dbReference>
<dbReference type="SMART" id="SM00065">
    <property type="entry name" value="GAF"/>
    <property type="match status" value="1"/>
</dbReference>
<comment type="caution">
    <text evidence="9">The sequence shown here is derived from an EMBL/GenBank/DDBJ whole genome shotgun (WGS) entry which is preliminary data.</text>
</comment>
<dbReference type="GO" id="GO:0009927">
    <property type="term" value="F:histidine phosphotransfer kinase activity"/>
    <property type="evidence" value="ECO:0007669"/>
    <property type="project" value="TreeGrafter"/>
</dbReference>
<dbReference type="Gene3D" id="3.30.565.10">
    <property type="entry name" value="Histidine kinase-like ATPase, C-terminal domain"/>
    <property type="match status" value="1"/>
</dbReference>
<name>I1DV13_9GAMM</name>
<dbReference type="CDD" id="cd00130">
    <property type="entry name" value="PAS"/>
    <property type="match status" value="1"/>
</dbReference>
<feature type="domain" description="Histidine kinase" evidence="6">
    <location>
        <begin position="311"/>
        <end position="529"/>
    </location>
</feature>
<dbReference type="PANTHER" id="PTHR43047">
    <property type="entry name" value="TWO-COMPONENT HISTIDINE PROTEIN KINASE"/>
    <property type="match status" value="1"/>
</dbReference>
<dbReference type="SMART" id="SM00388">
    <property type="entry name" value="HisKA"/>
    <property type="match status" value="1"/>
</dbReference>
<comment type="catalytic activity">
    <reaction evidence="1">
        <text>ATP + protein L-histidine = ADP + protein N-phospho-L-histidine.</text>
        <dbReference type="EC" id="2.7.13.3"/>
    </reaction>
</comment>
<dbReference type="Pfam" id="PF08447">
    <property type="entry name" value="PAS_3"/>
    <property type="match status" value="1"/>
</dbReference>
<dbReference type="InterPro" id="IPR035965">
    <property type="entry name" value="PAS-like_dom_sf"/>
</dbReference>
<dbReference type="Pfam" id="PF01590">
    <property type="entry name" value="GAF"/>
    <property type="match status" value="1"/>
</dbReference>
<dbReference type="InterPro" id="IPR013655">
    <property type="entry name" value="PAS_fold_3"/>
</dbReference>
<organism evidence="9 10">
    <name type="scientific">Rheinheimera nanhaiensis E407-8</name>
    <dbReference type="NCBI Taxonomy" id="562729"/>
    <lineage>
        <taxon>Bacteria</taxon>
        <taxon>Pseudomonadati</taxon>
        <taxon>Pseudomonadota</taxon>
        <taxon>Gammaproteobacteria</taxon>
        <taxon>Chromatiales</taxon>
        <taxon>Chromatiaceae</taxon>
        <taxon>Rheinheimera</taxon>
    </lineage>
</organism>
<dbReference type="SMART" id="SM00387">
    <property type="entry name" value="HATPase_c"/>
    <property type="match status" value="1"/>
</dbReference>
<dbReference type="OrthoDB" id="9806130at2"/>